<keyword evidence="3" id="KW-1185">Reference proteome</keyword>
<feature type="region of interest" description="Disordered" evidence="1">
    <location>
        <begin position="55"/>
        <end position="174"/>
    </location>
</feature>
<protein>
    <submittedName>
        <fullName evidence="2">Uncharacterized protein</fullName>
    </submittedName>
</protein>
<feature type="compositionally biased region" description="Basic and acidic residues" evidence="1">
    <location>
        <begin position="231"/>
        <end position="240"/>
    </location>
</feature>
<accession>A0ABR3IWD8</accession>
<evidence type="ECO:0000313" key="2">
    <source>
        <dbReference type="EMBL" id="KAL0947616.1"/>
    </source>
</evidence>
<dbReference type="EMBL" id="JASNQZ010000015">
    <property type="protein sequence ID" value="KAL0947616.1"/>
    <property type="molecule type" value="Genomic_DNA"/>
</dbReference>
<proteinExistence type="predicted"/>
<dbReference type="Proteomes" id="UP001556367">
    <property type="component" value="Unassembled WGS sequence"/>
</dbReference>
<feature type="region of interest" description="Disordered" evidence="1">
    <location>
        <begin position="216"/>
        <end position="240"/>
    </location>
</feature>
<comment type="caution">
    <text evidence="2">The sequence shown here is derived from an EMBL/GenBank/DDBJ whole genome shotgun (WGS) entry which is preliminary data.</text>
</comment>
<organism evidence="2 3">
    <name type="scientific">Hohenbuehelia grisea</name>
    <dbReference type="NCBI Taxonomy" id="104357"/>
    <lineage>
        <taxon>Eukaryota</taxon>
        <taxon>Fungi</taxon>
        <taxon>Dikarya</taxon>
        <taxon>Basidiomycota</taxon>
        <taxon>Agaricomycotina</taxon>
        <taxon>Agaricomycetes</taxon>
        <taxon>Agaricomycetidae</taxon>
        <taxon>Agaricales</taxon>
        <taxon>Pleurotineae</taxon>
        <taxon>Pleurotaceae</taxon>
        <taxon>Hohenbuehelia</taxon>
    </lineage>
</organism>
<evidence type="ECO:0000313" key="3">
    <source>
        <dbReference type="Proteomes" id="UP001556367"/>
    </source>
</evidence>
<name>A0ABR3IWD8_9AGAR</name>
<sequence>MALLKVFKRLLNKTLAALWLPRYFRRSSHNGNTETNISDGYVFVDEADFVSRASQDGPVVAGRTSASGLPPSLNERMSPEDDFPLPQPVNAYYGVNRGRRSRRPSTTSHQSLPPFPNGRMSPEDGHPLPQYANAYNGVSRGRRSRRPSITSHQSLPPFPHGRMSPEDDHPLPQAVDAADDVDRGRASIATPSTPPGAIDSPGGQCLLPRHQRSTWIIGGSDSSPEEERDIFDDQHGPMMM</sequence>
<gene>
    <name evidence="2" type="ORF">HGRIS_013705</name>
</gene>
<evidence type="ECO:0000256" key="1">
    <source>
        <dbReference type="SAM" id="MobiDB-lite"/>
    </source>
</evidence>
<reference evidence="3" key="1">
    <citation type="submission" date="2024-06" db="EMBL/GenBank/DDBJ databases">
        <title>Multi-omics analyses provide insights into the biosynthesis of the anticancer antibiotic pleurotin in Hohenbuehelia grisea.</title>
        <authorList>
            <person name="Weaver J.A."/>
            <person name="Alberti F."/>
        </authorList>
    </citation>
    <scope>NUCLEOTIDE SEQUENCE [LARGE SCALE GENOMIC DNA]</scope>
    <source>
        <strain evidence="3">T-177</strain>
    </source>
</reference>